<gene>
    <name evidence="4" type="ORF">BaRGS_00009254</name>
</gene>
<dbReference type="Gene3D" id="2.60.120.650">
    <property type="entry name" value="Cupin"/>
    <property type="match status" value="1"/>
</dbReference>
<dbReference type="SUPFAM" id="SSF48452">
    <property type="entry name" value="TPR-like"/>
    <property type="match status" value="1"/>
</dbReference>
<dbReference type="Proteomes" id="UP001519460">
    <property type="component" value="Unassembled WGS sequence"/>
</dbReference>
<feature type="repeat" description="TPR" evidence="1">
    <location>
        <begin position="330"/>
        <end position="363"/>
    </location>
</feature>
<feature type="region of interest" description="Disordered" evidence="2">
    <location>
        <begin position="1"/>
        <end position="35"/>
    </location>
</feature>
<dbReference type="Gene3D" id="1.25.40.10">
    <property type="entry name" value="Tetratricopeptide repeat domain"/>
    <property type="match status" value="1"/>
</dbReference>
<comment type="caution">
    <text evidence="4">The sequence shown here is derived from an EMBL/GenBank/DDBJ whole genome shotgun (WGS) entry which is preliminary data.</text>
</comment>
<dbReference type="Pfam" id="PF13621">
    <property type="entry name" value="Cupin_8"/>
    <property type="match status" value="1"/>
</dbReference>
<accession>A0ABD0LKV3</accession>
<dbReference type="InterPro" id="IPR011990">
    <property type="entry name" value="TPR-like_helical_dom_sf"/>
</dbReference>
<evidence type="ECO:0000256" key="1">
    <source>
        <dbReference type="PROSITE-ProRule" id="PRU00339"/>
    </source>
</evidence>
<dbReference type="InterPro" id="IPR041667">
    <property type="entry name" value="Cupin_8"/>
</dbReference>
<dbReference type="Pfam" id="PF13432">
    <property type="entry name" value="TPR_16"/>
    <property type="match status" value="1"/>
</dbReference>
<feature type="region of interest" description="Disordered" evidence="2">
    <location>
        <begin position="72"/>
        <end position="92"/>
    </location>
</feature>
<evidence type="ECO:0000256" key="2">
    <source>
        <dbReference type="SAM" id="MobiDB-lite"/>
    </source>
</evidence>
<proteinExistence type="predicted"/>
<dbReference type="SUPFAM" id="SSF51197">
    <property type="entry name" value="Clavaminate synthase-like"/>
    <property type="match status" value="1"/>
</dbReference>
<feature type="repeat" description="TPR" evidence="1">
    <location>
        <begin position="398"/>
        <end position="431"/>
    </location>
</feature>
<name>A0ABD0LKV3_9CAEN</name>
<feature type="domain" description="Cupin-like" evidence="3">
    <location>
        <begin position="132"/>
        <end position="318"/>
    </location>
</feature>
<keyword evidence="1" id="KW-0802">TPR repeat</keyword>
<dbReference type="SMART" id="SM00028">
    <property type="entry name" value="TPR"/>
    <property type="match status" value="3"/>
</dbReference>
<evidence type="ECO:0000313" key="5">
    <source>
        <dbReference type="Proteomes" id="UP001519460"/>
    </source>
</evidence>
<sequence>MGRRRPGKPPSSNTTNGHGPSRHDVTSKASSSSAPTWVTSSSLLKVSLLVALAAVGPVIVLKDFSFSGSNPAGGVADRMSAESTDSGVKSNGGWRLPDAETLRKLYTSYCNIERISVKDLDPDRFEKEFRYKKPVLVTFPNGAADWTVPEKWSQDELRRTYGEWQTSSGSSVEIVRMGGNGDTRQSFVEFTDGLMRQTKSGSAEAKYYLFDRDFYKESDLPSTLKLPPYFAVNDDKDDSIFFLGASGSGVVFHKHADTWNGVVFGKKRWFLYPMSKTPPGGVYHGYTLMDWYERVYPNLTEKDRPLECVQEGGEILYLVVKVLFHHNYSTEVIMKLGEKYGDLGHHKQAIELLQKAIDLDPFFVLARTVLAINLAKLQRYEEAEASFQKACELSPGLWDIHKEYGMYLFQRGKYAEAVPVFKRGTELRPDLLPFWSYLKNAQERSGDEKGAKATQRTIDHLKAAQG</sequence>
<dbReference type="PROSITE" id="PS50293">
    <property type="entry name" value="TPR_REGION"/>
    <property type="match status" value="1"/>
</dbReference>
<reference evidence="4 5" key="1">
    <citation type="journal article" date="2023" name="Sci. Data">
        <title>Genome assembly of the Korean intertidal mud-creeper Batillaria attramentaria.</title>
        <authorList>
            <person name="Patra A.K."/>
            <person name="Ho P.T."/>
            <person name="Jun S."/>
            <person name="Lee S.J."/>
            <person name="Kim Y."/>
            <person name="Won Y.J."/>
        </authorList>
    </citation>
    <scope>NUCLEOTIDE SEQUENCE [LARGE SCALE GENOMIC DNA]</scope>
    <source>
        <strain evidence="4">Wonlab-2016</strain>
    </source>
</reference>
<dbReference type="PANTHER" id="PTHR12480">
    <property type="entry name" value="ARGININE DEMETHYLASE AND LYSYL-HYDROXYLASE JMJD"/>
    <property type="match status" value="1"/>
</dbReference>
<protein>
    <recommendedName>
        <fullName evidence="3">Cupin-like domain-containing protein</fullName>
    </recommendedName>
</protein>
<dbReference type="AlphaFoldDB" id="A0ABD0LKV3"/>
<dbReference type="EMBL" id="JACVVK020000043">
    <property type="protein sequence ID" value="KAK7499602.1"/>
    <property type="molecule type" value="Genomic_DNA"/>
</dbReference>
<dbReference type="InterPro" id="IPR050910">
    <property type="entry name" value="JMJD6_ArgDemeth/LysHydrox"/>
</dbReference>
<evidence type="ECO:0000259" key="3">
    <source>
        <dbReference type="Pfam" id="PF13621"/>
    </source>
</evidence>
<dbReference type="PANTHER" id="PTHR12480:SF21">
    <property type="entry name" value="JMJC DOMAIN-CONTAINING PROTEIN 8"/>
    <property type="match status" value="1"/>
</dbReference>
<dbReference type="InterPro" id="IPR019734">
    <property type="entry name" value="TPR_rpt"/>
</dbReference>
<organism evidence="4 5">
    <name type="scientific">Batillaria attramentaria</name>
    <dbReference type="NCBI Taxonomy" id="370345"/>
    <lineage>
        <taxon>Eukaryota</taxon>
        <taxon>Metazoa</taxon>
        <taxon>Spiralia</taxon>
        <taxon>Lophotrochozoa</taxon>
        <taxon>Mollusca</taxon>
        <taxon>Gastropoda</taxon>
        <taxon>Caenogastropoda</taxon>
        <taxon>Sorbeoconcha</taxon>
        <taxon>Cerithioidea</taxon>
        <taxon>Batillariidae</taxon>
        <taxon>Batillaria</taxon>
    </lineage>
</organism>
<dbReference type="PROSITE" id="PS50005">
    <property type="entry name" value="TPR"/>
    <property type="match status" value="2"/>
</dbReference>
<evidence type="ECO:0000313" key="4">
    <source>
        <dbReference type="EMBL" id="KAK7499602.1"/>
    </source>
</evidence>
<keyword evidence="5" id="KW-1185">Reference proteome</keyword>